<gene>
    <name evidence="6" type="ORF">EXN66_Car010881</name>
</gene>
<feature type="compositionally biased region" description="Basic and acidic residues" evidence="5">
    <location>
        <begin position="607"/>
        <end position="626"/>
    </location>
</feature>
<evidence type="ECO:0000256" key="2">
    <source>
        <dbReference type="ARBA" id="ARBA00006374"/>
    </source>
</evidence>
<evidence type="ECO:0000256" key="4">
    <source>
        <dbReference type="ARBA" id="ARBA00023242"/>
    </source>
</evidence>
<protein>
    <submittedName>
        <fullName evidence="6">Ribosomal RNA processing protein 1-like protein A</fullName>
    </submittedName>
</protein>
<dbReference type="PANTHER" id="PTHR13026">
    <property type="entry name" value="NNP-1 PROTEIN NOVEL NUCLEAR PROTEIN 1 NOP52"/>
    <property type="match status" value="1"/>
</dbReference>
<feature type="compositionally biased region" description="Basic residues" evidence="5">
    <location>
        <begin position="700"/>
        <end position="709"/>
    </location>
</feature>
<feature type="region of interest" description="Disordered" evidence="5">
    <location>
        <begin position="262"/>
        <end position="312"/>
    </location>
</feature>
<keyword evidence="7" id="KW-1185">Reference proteome</keyword>
<evidence type="ECO:0000256" key="5">
    <source>
        <dbReference type="SAM" id="MobiDB-lite"/>
    </source>
</evidence>
<sequence length="1006" mass="112527">MASIQEPEVQFAQRLASNEKSVRTKAIRKLRKYISVRSQKGTGGFTGDELLKLWKGLFYCLWMQDKPLLQEELSNQISSLIHRFHDFDGQLLYLETFLQTFKREWTGIDRLRMDKFFQLIRFMFRQTFEMLKGKNWQSSLIEGFLELLKVQLLQSGSSAPSGLQFHILDLYMTELAAVGSAELTADQNLIFIEPFCKTAAKTKDRNLFRAICSSIFSTIIDQAPFAIEDLMREVKAAEDLDSDSGEASVKGDGDQLKENMSNSLIKKGKQVNGSKLNEQEEEDDEDDEDDNDLGDLEDSDTELPHDEDDDAGPVLQFDYAALANKLFELASRSSSPNHNRQKLYRIIKVLRDLSEGIFPQDEYPEEVSTDEDDDLFGSRKRMKRPKAHVEENEQGAPPAKKSKVKKNDSSTLNKQKNHCGKEDDQEDLSTNDEKKKRKKKKKAGQGQSACDEDGAEKSYQGQSVAQKTVNDTEEGLECLDKQSQSSISSVKVTEAVTPPGRLKTLLSSELKEQASVTTIKDKSYNTLLSNKKKKRNTFELKPMVTAMEQQTTATTELEVPPEATAPVSVKKKKRKGLRADSLTDAEAEITLVGCEASQEKSTTTTPAKEKTRVKADRNLTENEGESHTSGLSSEADVMSVHFGECERPNDTRTPVKKRSKKKSLRANEALEVVVEGKWTDAELTHEASQQTAAVPLNEKMKRKGKQKEKMHRDKEARDETSEDTTLVAAAGDSTVPSLKKKRKTNKKEFDITANDEEKVTETPLMLDAERVLFEITMTTPAKAKKKSPELSAFQTNEIKKESQLQMVGSVDADLALDEQDVAPSYKKQSKKKKKKIPVVFEFEADELGAATEKEAGAKETAAGNNVAEPSTPLNIKKSRKKAKTSSGSASDFITFQGNASFPTPLFCKTQKSPRTPLISKKKIHIPNSESKKVTFGLKNNKTAEFRKTDRSLLVSPDGSSRVAFDPKQKPKFGVLKSPPTPFPKVKMSLKTPKNTPKRRPSAADFF</sequence>
<comment type="similarity">
    <text evidence="2">Belongs to the RRP1 family.</text>
</comment>
<feature type="region of interest" description="Disordered" evidence="5">
    <location>
        <begin position="595"/>
        <end position="665"/>
    </location>
</feature>
<dbReference type="InterPro" id="IPR010301">
    <property type="entry name" value="RRP1"/>
</dbReference>
<reference evidence="7" key="2">
    <citation type="submission" date="2019-02" db="EMBL/GenBank/DDBJ databases">
        <title>Opniocepnalus argus Var Kimnra genome.</title>
        <authorList>
            <person name="Zhou C."/>
            <person name="Xiao S."/>
        </authorList>
    </citation>
    <scope>NUCLEOTIDE SEQUENCE [LARGE SCALE GENOMIC DNA]</scope>
</reference>
<feature type="compositionally biased region" description="Acidic residues" evidence="5">
    <location>
        <begin position="279"/>
        <end position="311"/>
    </location>
</feature>
<dbReference type="GO" id="GO:0006364">
    <property type="term" value="P:rRNA processing"/>
    <property type="evidence" value="ECO:0007669"/>
    <property type="project" value="UniProtKB-KW"/>
</dbReference>
<dbReference type="PANTHER" id="PTHR13026:SF0">
    <property type="entry name" value="RIBOSOMAL RNA PROCESSING 1B"/>
    <property type="match status" value="1"/>
</dbReference>
<feature type="region of interest" description="Disordered" evidence="5">
    <location>
        <begin position="851"/>
        <end position="889"/>
    </location>
</feature>
<keyword evidence="4" id="KW-0539">Nucleus</keyword>
<evidence type="ECO:0000313" key="7">
    <source>
        <dbReference type="Proteomes" id="UP000503349"/>
    </source>
</evidence>
<evidence type="ECO:0000256" key="3">
    <source>
        <dbReference type="ARBA" id="ARBA00022552"/>
    </source>
</evidence>
<proteinExistence type="inferred from homology"/>
<feature type="compositionally biased region" description="Acidic residues" evidence="5">
    <location>
        <begin position="362"/>
        <end position="375"/>
    </location>
</feature>
<accession>A0A6G1PY54</accession>
<feature type="region of interest" description="Disordered" evidence="5">
    <location>
        <begin position="684"/>
        <end position="747"/>
    </location>
</feature>
<comment type="subcellular location">
    <subcellularLocation>
        <location evidence="1">Nucleus</location>
    </subcellularLocation>
</comment>
<dbReference type="AlphaFoldDB" id="A0A6G1PY54"/>
<dbReference type="GO" id="GO:0030688">
    <property type="term" value="C:preribosome, small subunit precursor"/>
    <property type="evidence" value="ECO:0007669"/>
    <property type="project" value="InterPro"/>
</dbReference>
<dbReference type="Pfam" id="PF05997">
    <property type="entry name" value="Nop52"/>
    <property type="match status" value="1"/>
</dbReference>
<feature type="compositionally biased region" description="Basic residues" evidence="5">
    <location>
        <begin position="654"/>
        <end position="664"/>
    </location>
</feature>
<feature type="compositionally biased region" description="Polar residues" evidence="5">
    <location>
        <begin position="459"/>
        <end position="469"/>
    </location>
</feature>
<dbReference type="GO" id="GO:0005634">
    <property type="term" value="C:nucleus"/>
    <property type="evidence" value="ECO:0007669"/>
    <property type="project" value="UniProtKB-SubCell"/>
</dbReference>
<feature type="region of interest" description="Disordered" evidence="5">
    <location>
        <begin position="357"/>
        <end position="492"/>
    </location>
</feature>
<evidence type="ECO:0000256" key="1">
    <source>
        <dbReference type="ARBA" id="ARBA00004123"/>
    </source>
</evidence>
<feature type="region of interest" description="Disordered" evidence="5">
    <location>
        <begin position="238"/>
        <end position="257"/>
    </location>
</feature>
<feature type="region of interest" description="Disordered" evidence="5">
    <location>
        <begin position="549"/>
        <end position="579"/>
    </location>
</feature>
<feature type="compositionally biased region" description="Basic and acidic residues" evidence="5">
    <location>
        <begin position="710"/>
        <end position="719"/>
    </location>
</feature>
<evidence type="ECO:0000313" key="6">
    <source>
        <dbReference type="EMBL" id="KAF3695205.1"/>
    </source>
</evidence>
<feature type="compositionally biased region" description="Low complexity" evidence="5">
    <location>
        <begin position="481"/>
        <end position="492"/>
    </location>
</feature>
<dbReference type="OrthoDB" id="2019504at2759"/>
<dbReference type="Proteomes" id="UP000503349">
    <property type="component" value="Chromosome 10"/>
</dbReference>
<keyword evidence="3" id="KW-0698">rRNA processing</keyword>
<feature type="region of interest" description="Disordered" evidence="5">
    <location>
        <begin position="956"/>
        <end position="1006"/>
    </location>
</feature>
<name>A0A6G1PY54_CHAAH</name>
<reference evidence="6 7" key="1">
    <citation type="submission" date="2019-02" db="EMBL/GenBank/DDBJ databases">
        <title>Opniocepnalus argus genome.</title>
        <authorList>
            <person name="Zhou C."/>
            <person name="Xiao S."/>
        </authorList>
    </citation>
    <scope>NUCLEOTIDE SEQUENCE [LARGE SCALE GENOMIC DNA]</scope>
    <source>
        <strain evidence="6">OARG1902GOOAL</strain>
        <tissue evidence="6">Muscle</tissue>
    </source>
</reference>
<dbReference type="EMBL" id="CM015721">
    <property type="protein sequence ID" value="KAF3695205.1"/>
    <property type="molecule type" value="Genomic_DNA"/>
</dbReference>
<organism evidence="6 7">
    <name type="scientific">Channa argus</name>
    <name type="common">Northern snakehead</name>
    <name type="synonym">Ophicephalus argus</name>
    <dbReference type="NCBI Taxonomy" id="215402"/>
    <lineage>
        <taxon>Eukaryota</taxon>
        <taxon>Metazoa</taxon>
        <taxon>Chordata</taxon>
        <taxon>Craniata</taxon>
        <taxon>Vertebrata</taxon>
        <taxon>Euteleostomi</taxon>
        <taxon>Actinopterygii</taxon>
        <taxon>Neopterygii</taxon>
        <taxon>Teleostei</taxon>
        <taxon>Neoteleostei</taxon>
        <taxon>Acanthomorphata</taxon>
        <taxon>Anabantaria</taxon>
        <taxon>Anabantiformes</taxon>
        <taxon>Channoidei</taxon>
        <taxon>Channidae</taxon>
        <taxon>Channa</taxon>
    </lineage>
</organism>